<sequence length="104" mass="11100">MKLLDRLYLHLVLACCLALAHSSSSSLDAPQKPPMGAAAEQSDADRKVAANASKESHNLQSDEPQGPSVELNYGISADRHGILSCENTFTVRDSVAHLQCSGPR</sequence>
<evidence type="ECO:0000256" key="1">
    <source>
        <dbReference type="SAM" id="MobiDB-lite"/>
    </source>
</evidence>
<protein>
    <recommendedName>
        <fullName evidence="5">SRCR domain-containing protein</fullName>
    </recommendedName>
</protein>
<reference evidence="3 4" key="1">
    <citation type="submission" date="2018-11" db="EMBL/GenBank/DDBJ databases">
        <authorList>
            <consortium name="Pathogen Informatics"/>
        </authorList>
    </citation>
    <scope>NUCLEOTIDE SEQUENCE [LARGE SCALE GENOMIC DNA]</scope>
</reference>
<feature type="region of interest" description="Disordered" evidence="1">
    <location>
        <begin position="24"/>
        <end position="72"/>
    </location>
</feature>
<keyword evidence="2" id="KW-0732">Signal</keyword>
<evidence type="ECO:0000313" key="4">
    <source>
        <dbReference type="Proteomes" id="UP000281553"/>
    </source>
</evidence>
<evidence type="ECO:0000256" key="2">
    <source>
        <dbReference type="SAM" id="SignalP"/>
    </source>
</evidence>
<evidence type="ECO:0008006" key="5">
    <source>
        <dbReference type="Google" id="ProtNLM"/>
    </source>
</evidence>
<dbReference type="Proteomes" id="UP000281553">
    <property type="component" value="Unassembled WGS sequence"/>
</dbReference>
<dbReference type="AlphaFoldDB" id="A0A3P7LAA6"/>
<gene>
    <name evidence="3" type="ORF">DILT_LOCUS4568</name>
</gene>
<name>A0A3P7LAA6_DIBLA</name>
<keyword evidence="4" id="KW-1185">Reference proteome</keyword>
<proteinExistence type="predicted"/>
<accession>A0A3P7LAA6</accession>
<feature type="signal peptide" evidence="2">
    <location>
        <begin position="1"/>
        <end position="25"/>
    </location>
</feature>
<evidence type="ECO:0000313" key="3">
    <source>
        <dbReference type="EMBL" id="VDN08737.1"/>
    </source>
</evidence>
<organism evidence="3 4">
    <name type="scientific">Dibothriocephalus latus</name>
    <name type="common">Fish tapeworm</name>
    <name type="synonym">Diphyllobothrium latum</name>
    <dbReference type="NCBI Taxonomy" id="60516"/>
    <lineage>
        <taxon>Eukaryota</taxon>
        <taxon>Metazoa</taxon>
        <taxon>Spiralia</taxon>
        <taxon>Lophotrochozoa</taxon>
        <taxon>Platyhelminthes</taxon>
        <taxon>Cestoda</taxon>
        <taxon>Eucestoda</taxon>
        <taxon>Diphyllobothriidea</taxon>
        <taxon>Diphyllobothriidae</taxon>
        <taxon>Dibothriocephalus</taxon>
    </lineage>
</organism>
<dbReference type="EMBL" id="UYRU01045699">
    <property type="protein sequence ID" value="VDN08737.1"/>
    <property type="molecule type" value="Genomic_DNA"/>
</dbReference>
<feature type="chain" id="PRO_5018150953" description="SRCR domain-containing protein" evidence="2">
    <location>
        <begin position="26"/>
        <end position="104"/>
    </location>
</feature>